<keyword evidence="8 12" id="KW-0732">Signal</keyword>
<dbReference type="EMBL" id="AJWK01012636">
    <property type="status" value="NOT_ANNOTATED_CDS"/>
    <property type="molecule type" value="Genomic_DNA"/>
</dbReference>
<evidence type="ECO:0000259" key="14">
    <source>
        <dbReference type="Pfam" id="PF08451"/>
    </source>
</evidence>
<dbReference type="EMBL" id="AJWK01012635">
    <property type="status" value="NOT_ANNOTATED_CDS"/>
    <property type="molecule type" value="Genomic_DNA"/>
</dbReference>
<evidence type="ECO:0000256" key="6">
    <source>
        <dbReference type="ARBA" id="ARBA00022525"/>
    </source>
</evidence>
<feature type="domain" description="Adenosine deaminase" evidence="13">
    <location>
        <begin position="222"/>
        <end position="443"/>
    </location>
</feature>
<dbReference type="NCBIfam" id="TIGR01431">
    <property type="entry name" value="adm_rel"/>
    <property type="match status" value="2"/>
</dbReference>
<feature type="domain" description="Adenosine deaminase" evidence="13">
    <location>
        <begin position="639"/>
        <end position="878"/>
    </location>
</feature>
<dbReference type="SUPFAM" id="SSF51556">
    <property type="entry name" value="Metallo-dependent hydrolases"/>
    <property type="match status" value="2"/>
</dbReference>
<dbReference type="Gene3D" id="3.20.20.140">
    <property type="entry name" value="Metal-dependent hydrolases"/>
    <property type="match status" value="2"/>
</dbReference>
<evidence type="ECO:0000259" key="13">
    <source>
        <dbReference type="Pfam" id="PF00962"/>
    </source>
</evidence>
<sequence length="882" mass="102054">MFKGAFLIFFSSLLGALIVQTQTPPDNGTLLQYDYNRNKIIDYEDKLRLGNFYYDDGNTRADKLMKALKKEEIYAGLRNSSNFPASHHFFRVKEKIEQSKVFKIIQKVPKGATLHTHLNAMVSSEWYLKNVTYREGALIYNDPDGVTMLSFKPPDPPTKWTYLSDMRKSSRNVRAFDKWLESKFNLYVPNPEIAYPDIDVVWDAFSNMFGATYGMTYYLPVYKDYVYQMLKELADDKVMYVEIRTGFDEIYDETGRTYNPIEHAEILIDIIEVFKKDHPNFFGAKAIFQGNRDRLTRGDPRDIDVYMELKERFPEFIIGFDVAAQEKYDNTDYGFIKALLSLPKDTKFFLHAGETNWYGTGVDENLIDAILLNTTRIGHGYALIKHPYLLDVVKKKRIGIEVNPISNQVLHLVYDLRNHPASYYLSQGLAVTISSDDPGFWNAKGVNYDFYYAFMAIAPADAGLETLKKFAWTSLEIIAYEDRLRMGPFYNRSGEVHADEIVMALKKEEIDAGLRSSSNFPASHHFFRVKEKIEQSKVFKIIQKVPKGATLHTHLNAMVSSEWYLKNVTYREGALIYNDPDGVTMLSFKPPDPPTKWNYLSDLRKSSRNVRAFDKWLESKFNLYVPNPEIAYPDIDVVWDAFSNMFSATYEMTYYLPVYKDYVYQMLKELADDKVMYVEIRTGFDEIYDETGRTYNPIEHAEILIDIIEDFKKDHPNFFGAKAIFQGNRDRLTRGDLRDIDIYMELKERFPEFIIGFDVAAQEKYDNTDYGFIKALLSLPKDTKFFLHAGETNWYGTGVDENLIDAILLNTTRIGHGYALIKHPYLLDVVKKKRIGIEVNPISNQVLHLVYDLRNHPASYYLSQGLAVTISSDDPGFWNAKG</sequence>
<keyword evidence="6" id="KW-0964">Secreted</keyword>
<comment type="catalytic activity">
    <reaction evidence="10">
        <text>adenosine + H2O + H(+) = inosine + NH4(+)</text>
        <dbReference type="Rhea" id="RHEA:24408"/>
        <dbReference type="ChEBI" id="CHEBI:15377"/>
        <dbReference type="ChEBI" id="CHEBI:15378"/>
        <dbReference type="ChEBI" id="CHEBI:16335"/>
        <dbReference type="ChEBI" id="CHEBI:17596"/>
        <dbReference type="ChEBI" id="CHEBI:28938"/>
        <dbReference type="EC" id="3.5.4.4"/>
    </reaction>
</comment>
<dbReference type="InterPro" id="IPR032466">
    <property type="entry name" value="Metal_Hydrolase"/>
</dbReference>
<comment type="cofactor">
    <cofactor evidence="1">
        <name>Zn(2+)</name>
        <dbReference type="ChEBI" id="CHEBI:29105"/>
    </cofactor>
</comment>
<dbReference type="FunFam" id="3.20.20.140:FF:000017">
    <property type="entry name" value="Adenosine deaminase 2"/>
    <property type="match status" value="2"/>
</dbReference>
<dbReference type="EnsemblMetazoa" id="LLOJ003987-RA">
    <property type="protein sequence ID" value="LLOJ003987-PA"/>
    <property type="gene ID" value="LLOJ003987"/>
</dbReference>
<dbReference type="GO" id="GO:0046103">
    <property type="term" value="P:inosine biosynthetic process"/>
    <property type="evidence" value="ECO:0007669"/>
    <property type="project" value="TreeGrafter"/>
</dbReference>
<dbReference type="Proteomes" id="UP000092461">
    <property type="component" value="Unassembled WGS sequence"/>
</dbReference>
<keyword evidence="17" id="KW-1185">Reference proteome</keyword>
<feature type="chain" id="PRO_5044555308" description="Adenosine deaminase" evidence="12">
    <location>
        <begin position="22"/>
        <end position="882"/>
    </location>
</feature>
<dbReference type="PANTHER" id="PTHR11409:SF39">
    <property type="entry name" value="ADENOSINE DEAMINASE 2"/>
    <property type="match status" value="1"/>
</dbReference>
<organism evidence="16 17">
    <name type="scientific">Lutzomyia longipalpis</name>
    <name type="common">Sand fly</name>
    <dbReference type="NCBI Taxonomy" id="7200"/>
    <lineage>
        <taxon>Eukaryota</taxon>
        <taxon>Metazoa</taxon>
        <taxon>Ecdysozoa</taxon>
        <taxon>Arthropoda</taxon>
        <taxon>Hexapoda</taxon>
        <taxon>Insecta</taxon>
        <taxon>Pterygota</taxon>
        <taxon>Neoptera</taxon>
        <taxon>Endopterygota</taxon>
        <taxon>Diptera</taxon>
        <taxon>Nematocera</taxon>
        <taxon>Psychodoidea</taxon>
        <taxon>Psychodidae</taxon>
        <taxon>Lutzomyia</taxon>
        <taxon>Lutzomyia</taxon>
    </lineage>
</organism>
<evidence type="ECO:0000256" key="8">
    <source>
        <dbReference type="ARBA" id="ARBA00022729"/>
    </source>
</evidence>
<dbReference type="InterPro" id="IPR001365">
    <property type="entry name" value="A_deaminase_dom"/>
</dbReference>
<evidence type="ECO:0000256" key="1">
    <source>
        <dbReference type="ARBA" id="ARBA00001947"/>
    </source>
</evidence>
<reference evidence="15" key="2">
    <citation type="journal article" date="2020" name="BMC">
        <title>Leishmania infection induces a limited differential gene expression in the sand fly midgut.</title>
        <authorList>
            <person name="Coutinho-Abreu I.V."/>
            <person name="Serafim T.D."/>
            <person name="Meneses C."/>
            <person name="Kamhawi S."/>
            <person name="Oliveira F."/>
            <person name="Valenzuela J.G."/>
        </authorList>
    </citation>
    <scope>NUCLEOTIDE SEQUENCE</scope>
    <source>
        <strain evidence="15">Jacobina</strain>
        <tissue evidence="15">Midgut</tissue>
    </source>
</reference>
<reference evidence="16" key="3">
    <citation type="submission" date="2020-05" db="UniProtKB">
        <authorList>
            <consortium name="EnsemblMetazoa"/>
        </authorList>
    </citation>
    <scope>IDENTIFICATION</scope>
    <source>
        <strain evidence="16">Jacobina</strain>
    </source>
</reference>
<dbReference type="Pfam" id="PF08451">
    <property type="entry name" value="A_deaminase_N"/>
    <property type="match status" value="2"/>
</dbReference>
<evidence type="ECO:0000256" key="10">
    <source>
        <dbReference type="ARBA" id="ARBA00047764"/>
    </source>
</evidence>
<comment type="function">
    <text evidence="11">Catalyzes the deamination of adenosine to inosine.</text>
</comment>
<dbReference type="InterPro" id="IPR006330">
    <property type="entry name" value="Ado/ade_deaminase"/>
</dbReference>
<evidence type="ECO:0000256" key="3">
    <source>
        <dbReference type="ARBA" id="ARBA00006083"/>
    </source>
</evidence>
<evidence type="ECO:0000256" key="9">
    <source>
        <dbReference type="ARBA" id="ARBA00022801"/>
    </source>
</evidence>
<dbReference type="InterPro" id="IPR006331">
    <property type="entry name" value="ADGF"/>
</dbReference>
<evidence type="ECO:0000256" key="5">
    <source>
        <dbReference type="ARBA" id="ARBA00018099"/>
    </source>
</evidence>
<dbReference type="GO" id="GO:0005615">
    <property type="term" value="C:extracellular space"/>
    <property type="evidence" value="ECO:0007669"/>
    <property type="project" value="InterPro"/>
</dbReference>
<dbReference type="VEuPathDB" id="VectorBase:LLOJ003987"/>
<dbReference type="EMBL" id="GITU01000466">
    <property type="protein sequence ID" value="MBC1169169.1"/>
    <property type="molecule type" value="Transcribed_RNA"/>
</dbReference>
<reference evidence="17" key="1">
    <citation type="submission" date="2012-05" db="EMBL/GenBank/DDBJ databases">
        <title>Whole Genome Assembly of Lutzomyia longipalpis.</title>
        <authorList>
            <person name="Richards S."/>
            <person name="Qu C."/>
            <person name="Dillon R."/>
            <person name="Worley K."/>
            <person name="Scherer S."/>
            <person name="Batterton M."/>
            <person name="Taylor A."/>
            <person name="Hawes A."/>
            <person name="Hernandez B."/>
            <person name="Kovar C."/>
            <person name="Mandapat C."/>
            <person name="Pham C."/>
            <person name="Qu C."/>
            <person name="Jing C."/>
            <person name="Bess C."/>
            <person name="Bandaranaike D."/>
            <person name="Ngo D."/>
            <person name="Ongeri F."/>
            <person name="Arias F."/>
            <person name="Lara F."/>
            <person name="Weissenberger G."/>
            <person name="Kamau G."/>
            <person name="Han H."/>
            <person name="Shen H."/>
            <person name="Dinh H."/>
            <person name="Khalil I."/>
            <person name="Jones J."/>
            <person name="Shafer J."/>
            <person name="Jayaseelan J."/>
            <person name="Quiroz J."/>
            <person name="Blankenburg K."/>
            <person name="Nguyen L."/>
            <person name="Jackson L."/>
            <person name="Francisco L."/>
            <person name="Tang L.-Y."/>
            <person name="Pu L.-L."/>
            <person name="Perales L."/>
            <person name="Lorensuhewa L."/>
            <person name="Munidasa M."/>
            <person name="Coyle M."/>
            <person name="Taylor M."/>
            <person name="Puazo M."/>
            <person name="Firestine M."/>
            <person name="Scheel M."/>
            <person name="Javaid M."/>
            <person name="Wang M."/>
            <person name="Li M."/>
            <person name="Tabassum N."/>
            <person name="Saada N."/>
            <person name="Osuji N."/>
            <person name="Aqrawi P."/>
            <person name="Fu Q."/>
            <person name="Thornton R."/>
            <person name="Raj R."/>
            <person name="Goodspeed R."/>
            <person name="Mata R."/>
            <person name="Najjar R."/>
            <person name="Gubbala S."/>
            <person name="Lee S."/>
            <person name="Denson S."/>
            <person name="Patil S."/>
            <person name="Macmil S."/>
            <person name="Qi S."/>
            <person name="Matskevitch T."/>
            <person name="Palculict T."/>
            <person name="Mathew T."/>
            <person name="Vee V."/>
            <person name="Velamala V."/>
            <person name="Korchina V."/>
            <person name="Cai W."/>
            <person name="Liu W."/>
            <person name="Dai W."/>
            <person name="Zou X."/>
            <person name="Zhu Y."/>
            <person name="Zhang Y."/>
            <person name="Wu Y.-Q."/>
            <person name="Xin Y."/>
            <person name="Nazarath L."/>
            <person name="Kovar C."/>
            <person name="Han Y."/>
            <person name="Muzny D."/>
            <person name="Gibbs R."/>
        </authorList>
    </citation>
    <scope>NUCLEOTIDE SEQUENCE [LARGE SCALE GENOMIC DNA]</scope>
    <source>
        <strain evidence="17">Jacobina</strain>
    </source>
</reference>
<dbReference type="InterPro" id="IPR013659">
    <property type="entry name" value="A_deaminase_N"/>
</dbReference>
<evidence type="ECO:0000313" key="16">
    <source>
        <dbReference type="EnsemblMetazoa" id="LLOJ003987-PA"/>
    </source>
</evidence>
<dbReference type="GO" id="GO:0004000">
    <property type="term" value="F:adenosine deaminase activity"/>
    <property type="evidence" value="ECO:0007669"/>
    <property type="project" value="InterPro"/>
</dbReference>
<dbReference type="EC" id="3.5.4.4" evidence="4"/>
<dbReference type="PANTHER" id="PTHR11409">
    <property type="entry name" value="ADENOSINE DEAMINASE"/>
    <property type="match status" value="1"/>
</dbReference>
<keyword evidence="7" id="KW-0479">Metal-binding</keyword>
<dbReference type="GO" id="GO:0006154">
    <property type="term" value="P:adenosine catabolic process"/>
    <property type="evidence" value="ECO:0007669"/>
    <property type="project" value="InterPro"/>
</dbReference>
<evidence type="ECO:0000256" key="12">
    <source>
        <dbReference type="SAM" id="SignalP"/>
    </source>
</evidence>
<dbReference type="GO" id="GO:0046872">
    <property type="term" value="F:metal ion binding"/>
    <property type="evidence" value="ECO:0007669"/>
    <property type="project" value="UniProtKB-KW"/>
</dbReference>
<name>A0A1B0CHS5_LUTLO</name>
<feature type="domain" description="Adenosine/AMP deaminase N-terminal" evidence="14">
    <location>
        <begin position="468"/>
        <end position="542"/>
    </location>
</feature>
<feature type="domain" description="Adenosine/AMP deaminase N-terminal" evidence="14">
    <location>
        <begin position="17"/>
        <end position="105"/>
    </location>
</feature>
<protein>
    <recommendedName>
        <fullName evidence="5">Adenosine deaminase</fullName>
        <ecNumber evidence="4">3.5.4.4</ecNumber>
    </recommendedName>
</protein>
<proteinExistence type="inferred from homology"/>
<evidence type="ECO:0000313" key="17">
    <source>
        <dbReference type="Proteomes" id="UP000092461"/>
    </source>
</evidence>
<comment type="similarity">
    <text evidence="3">Belongs to the metallo-dependent hydrolases superfamily. Adenosine and AMP deaminases family. ADGF subfamily.</text>
</comment>
<dbReference type="Pfam" id="PF00962">
    <property type="entry name" value="A_deaminase"/>
    <property type="match status" value="2"/>
</dbReference>
<evidence type="ECO:0000256" key="2">
    <source>
        <dbReference type="ARBA" id="ARBA00004613"/>
    </source>
</evidence>
<evidence type="ECO:0000256" key="4">
    <source>
        <dbReference type="ARBA" id="ARBA00012784"/>
    </source>
</evidence>
<accession>A0A1B0CHS5</accession>
<evidence type="ECO:0000256" key="7">
    <source>
        <dbReference type="ARBA" id="ARBA00022723"/>
    </source>
</evidence>
<dbReference type="VEuPathDB" id="VectorBase:LLONM1_002617"/>
<dbReference type="AlphaFoldDB" id="A0A1B0CHS5"/>
<keyword evidence="9" id="KW-0378">Hydrolase</keyword>
<evidence type="ECO:0000256" key="11">
    <source>
        <dbReference type="ARBA" id="ARBA00054694"/>
    </source>
</evidence>
<comment type="subcellular location">
    <subcellularLocation>
        <location evidence="2">Secreted</location>
    </subcellularLocation>
</comment>
<feature type="signal peptide" evidence="12">
    <location>
        <begin position="1"/>
        <end position="21"/>
    </location>
</feature>
<evidence type="ECO:0000313" key="15">
    <source>
        <dbReference type="EMBL" id="MBC1169169.1"/>
    </source>
</evidence>